<dbReference type="AlphaFoldDB" id="A0A381WDA1"/>
<dbReference type="EMBL" id="UINC01011441">
    <property type="protein sequence ID" value="SVA50509.1"/>
    <property type="molecule type" value="Genomic_DNA"/>
</dbReference>
<accession>A0A381WDA1</accession>
<gene>
    <name evidence="2" type="ORF">METZ01_LOCUS103363</name>
</gene>
<feature type="region of interest" description="Disordered" evidence="1">
    <location>
        <begin position="28"/>
        <end position="50"/>
    </location>
</feature>
<reference evidence="2" key="1">
    <citation type="submission" date="2018-05" db="EMBL/GenBank/DDBJ databases">
        <authorList>
            <person name="Lanie J.A."/>
            <person name="Ng W.-L."/>
            <person name="Kazmierczak K.M."/>
            <person name="Andrzejewski T.M."/>
            <person name="Davidsen T.M."/>
            <person name="Wayne K.J."/>
            <person name="Tettelin H."/>
            <person name="Glass J.I."/>
            <person name="Rusch D."/>
            <person name="Podicherti R."/>
            <person name="Tsui H.-C.T."/>
            <person name="Winkler M.E."/>
        </authorList>
    </citation>
    <scope>NUCLEOTIDE SEQUENCE</scope>
</reference>
<feature type="region of interest" description="Disordered" evidence="1">
    <location>
        <begin position="79"/>
        <end position="105"/>
    </location>
</feature>
<organism evidence="2">
    <name type="scientific">marine metagenome</name>
    <dbReference type="NCBI Taxonomy" id="408172"/>
    <lineage>
        <taxon>unclassified sequences</taxon>
        <taxon>metagenomes</taxon>
        <taxon>ecological metagenomes</taxon>
    </lineage>
</organism>
<protein>
    <submittedName>
        <fullName evidence="2">Uncharacterized protein</fullName>
    </submittedName>
</protein>
<name>A0A381WDA1_9ZZZZ</name>
<sequence length="371" mass="40760">MHSRITTCLGALAVVGLVFAPIVTAQDGDIPRTASGRPDLSGTYDVSTLTPMQRPSDLAEKMSLTDEEAAELAETARLRREERNAPSDPNRGAPPQGGDGSAGAAGNVGGYNTFWIDNGTGAFKVDGQWRTSILIDPPDGRYPSRTEANRAAQRAAREARGGGGIRRFTNDGTAYWLEAGLDAPGPYDNMEQRPYAERCILTFSSTSGPPMLPALYNNHKRIVQTEDTVMILIEMVHDARIVRMNAEHDPPEIKKWLGDSIGWWEGDTLVVETTNFVDRPAFSQGTGNMKVTERFRLESADSLIYTFTVEDPTVWTAPFTGEYAWPRSPNKVFEYACHEANYALEGIMKGARLLEADFRGEEPEGVVNPTR</sequence>
<evidence type="ECO:0000313" key="2">
    <source>
        <dbReference type="EMBL" id="SVA50509.1"/>
    </source>
</evidence>
<feature type="compositionally biased region" description="Gly residues" evidence="1">
    <location>
        <begin position="95"/>
        <end position="105"/>
    </location>
</feature>
<proteinExistence type="predicted"/>
<evidence type="ECO:0000256" key="1">
    <source>
        <dbReference type="SAM" id="MobiDB-lite"/>
    </source>
</evidence>